<comment type="catalytic activity">
    <reaction evidence="9">
        <text>L-lysyl-[histone] + acetyl-CoA = N(6)-acetyl-L-lysyl-[histone] + CoA + H(+)</text>
        <dbReference type="Rhea" id="RHEA:21992"/>
        <dbReference type="Rhea" id="RHEA-COMP:9845"/>
        <dbReference type="Rhea" id="RHEA-COMP:11338"/>
        <dbReference type="ChEBI" id="CHEBI:15378"/>
        <dbReference type="ChEBI" id="CHEBI:29969"/>
        <dbReference type="ChEBI" id="CHEBI:57287"/>
        <dbReference type="ChEBI" id="CHEBI:57288"/>
        <dbReference type="ChEBI" id="CHEBI:61930"/>
        <dbReference type="EC" id="2.3.1.48"/>
    </reaction>
    <physiologicalReaction direction="left-to-right" evidence="9">
        <dbReference type="Rhea" id="RHEA:21993"/>
    </physiologicalReaction>
</comment>
<dbReference type="PANTHER" id="PTHR31571">
    <property type="entry name" value="ALTERED INHERITANCE OF MITOCHONDRIA PROTEIN 6"/>
    <property type="match status" value="1"/>
</dbReference>
<dbReference type="OrthoDB" id="3361892at2759"/>
<evidence type="ECO:0000256" key="8">
    <source>
        <dbReference type="ARBA" id="ARBA00023242"/>
    </source>
</evidence>
<dbReference type="Pfam" id="PF08214">
    <property type="entry name" value="HAT_KAT11"/>
    <property type="match status" value="1"/>
</dbReference>
<feature type="compositionally biased region" description="Basic and acidic residues" evidence="10">
    <location>
        <begin position="79"/>
        <end position="93"/>
    </location>
</feature>
<proteinExistence type="predicted"/>
<evidence type="ECO:0000313" key="11">
    <source>
        <dbReference type="EMBL" id="EIW80942.1"/>
    </source>
</evidence>
<dbReference type="KEGG" id="cput:CONPUDRAFT_82059"/>
<dbReference type="Proteomes" id="UP000053558">
    <property type="component" value="Unassembled WGS sequence"/>
</dbReference>
<dbReference type="InterPro" id="IPR016849">
    <property type="entry name" value="Rtt109"/>
</dbReference>
<comment type="subcellular location">
    <subcellularLocation>
        <location evidence="1">Nucleus</location>
    </subcellularLocation>
</comment>
<dbReference type="PANTHER" id="PTHR31571:SF2">
    <property type="entry name" value="HISTONE ACETYLTRANSFERASE RTT109"/>
    <property type="match status" value="1"/>
</dbReference>
<feature type="region of interest" description="Disordered" evidence="10">
    <location>
        <begin position="355"/>
        <end position="412"/>
    </location>
</feature>
<feature type="compositionally biased region" description="Basic residues" evidence="10">
    <location>
        <begin position="384"/>
        <end position="394"/>
    </location>
</feature>
<dbReference type="EMBL" id="JH711578">
    <property type="protein sequence ID" value="EIW80942.1"/>
    <property type="molecule type" value="Genomic_DNA"/>
</dbReference>
<dbReference type="EC" id="2.3.1.48" evidence="2"/>
<feature type="region of interest" description="Disordered" evidence="10">
    <location>
        <begin position="1"/>
        <end position="28"/>
    </location>
</feature>
<protein>
    <recommendedName>
        <fullName evidence="2">histone acetyltransferase</fullName>
        <ecNumber evidence="2">2.3.1.48</ecNumber>
    </recommendedName>
</protein>
<feature type="compositionally biased region" description="Pro residues" evidence="10">
    <location>
        <begin position="1"/>
        <end position="11"/>
    </location>
</feature>
<dbReference type="SMART" id="SM01250">
    <property type="entry name" value="KAT11"/>
    <property type="match status" value="1"/>
</dbReference>
<evidence type="ECO:0000256" key="3">
    <source>
        <dbReference type="ARBA" id="ARBA00022679"/>
    </source>
</evidence>
<dbReference type="GO" id="GO:0006974">
    <property type="term" value="P:DNA damage response"/>
    <property type="evidence" value="ECO:0007669"/>
    <property type="project" value="UniProtKB-KW"/>
</dbReference>
<evidence type="ECO:0000256" key="7">
    <source>
        <dbReference type="ARBA" id="ARBA00023163"/>
    </source>
</evidence>
<dbReference type="GO" id="GO:0032931">
    <property type="term" value="F:histone H3K56 acetyltransferase activity"/>
    <property type="evidence" value="ECO:0007669"/>
    <property type="project" value="TreeGrafter"/>
</dbReference>
<keyword evidence="4" id="KW-0227">DNA damage</keyword>
<keyword evidence="8" id="KW-0539">Nucleus</keyword>
<keyword evidence="5" id="KW-0007">Acetylation</keyword>
<evidence type="ECO:0000256" key="6">
    <source>
        <dbReference type="ARBA" id="ARBA00023015"/>
    </source>
</evidence>
<dbReference type="InterPro" id="IPR051236">
    <property type="entry name" value="HAT_RTT109-like"/>
</dbReference>
<dbReference type="OMA" id="LMNHHEF"/>
<evidence type="ECO:0000256" key="9">
    <source>
        <dbReference type="ARBA" id="ARBA00048940"/>
    </source>
</evidence>
<feature type="region of interest" description="Disordered" evidence="10">
    <location>
        <begin position="79"/>
        <end position="124"/>
    </location>
</feature>
<dbReference type="InterPro" id="IPR013178">
    <property type="entry name" value="Histone_AcTrfase_Rtt109/CBP"/>
</dbReference>
<dbReference type="GO" id="GO:0006355">
    <property type="term" value="P:regulation of DNA-templated transcription"/>
    <property type="evidence" value="ECO:0007669"/>
    <property type="project" value="InterPro"/>
</dbReference>
<evidence type="ECO:0000256" key="1">
    <source>
        <dbReference type="ARBA" id="ARBA00004123"/>
    </source>
</evidence>
<dbReference type="AlphaFoldDB" id="A0A5M3MP38"/>
<comment type="caution">
    <text evidence="11">The sequence shown here is derived from an EMBL/GenBank/DDBJ whole genome shotgun (WGS) entry which is preliminary data.</text>
</comment>
<evidence type="ECO:0000313" key="12">
    <source>
        <dbReference type="Proteomes" id="UP000053558"/>
    </source>
</evidence>
<feature type="compositionally biased region" description="Basic and acidic residues" evidence="10">
    <location>
        <begin position="395"/>
        <end position="412"/>
    </location>
</feature>
<organism evidence="11 12">
    <name type="scientific">Coniophora puteana (strain RWD-64-598)</name>
    <name type="common">Brown rot fungus</name>
    <dbReference type="NCBI Taxonomy" id="741705"/>
    <lineage>
        <taxon>Eukaryota</taxon>
        <taxon>Fungi</taxon>
        <taxon>Dikarya</taxon>
        <taxon>Basidiomycota</taxon>
        <taxon>Agaricomycotina</taxon>
        <taxon>Agaricomycetes</taxon>
        <taxon>Agaricomycetidae</taxon>
        <taxon>Boletales</taxon>
        <taxon>Coniophorineae</taxon>
        <taxon>Coniophoraceae</taxon>
        <taxon>Coniophora</taxon>
    </lineage>
</organism>
<dbReference type="GO" id="GO:0005634">
    <property type="term" value="C:nucleus"/>
    <property type="evidence" value="ECO:0007669"/>
    <property type="project" value="UniProtKB-SubCell"/>
</dbReference>
<feature type="compositionally biased region" description="Basic residues" evidence="10">
    <location>
        <begin position="610"/>
        <end position="619"/>
    </location>
</feature>
<keyword evidence="6" id="KW-0805">Transcription regulation</keyword>
<feature type="region of interest" description="Disordered" evidence="10">
    <location>
        <begin position="519"/>
        <end position="549"/>
    </location>
</feature>
<evidence type="ECO:0000256" key="4">
    <source>
        <dbReference type="ARBA" id="ARBA00022763"/>
    </source>
</evidence>
<dbReference type="PROSITE" id="PS51728">
    <property type="entry name" value="RTT109_HAT"/>
    <property type="match status" value="1"/>
</dbReference>
<evidence type="ECO:0000256" key="10">
    <source>
        <dbReference type="SAM" id="MobiDB-lite"/>
    </source>
</evidence>
<keyword evidence="7" id="KW-0804">Transcription</keyword>
<evidence type="ECO:0000256" key="5">
    <source>
        <dbReference type="ARBA" id="ARBA00022990"/>
    </source>
</evidence>
<dbReference type="RefSeq" id="XP_007768397.1">
    <property type="nucleotide sequence ID" value="XM_007770207.1"/>
</dbReference>
<accession>A0A5M3MP38</accession>
<gene>
    <name evidence="11" type="ORF">CONPUDRAFT_82059</name>
</gene>
<dbReference type="GeneID" id="19210352"/>
<name>A0A5M3MP38_CONPW</name>
<keyword evidence="3" id="KW-0808">Transferase</keyword>
<sequence>MSAEAPPPAPAPTASASAPTPPPGLRDALLDALKDLPGRRTLHLHVLVSAPKRNASLFPFVHPRPRVYAQEILVLLSEHSEGSTEKEADDKPDAQPTQPEPGASQTQTETHAHAPDTPSHPPRNLVSAISATLFHLPHTSSALLYVSKVDSTGHGDVRPAPTRALVCAFLAFYASPRTRPAPVAGTRRLWVHVFARAQGQYLFPNSAEWTGKRVRDGTGLCKWWRGVCGEVAKGVRGEGAGGEEKGKSVRLWYLLPGMTDVEAAHSLGVVGEANDPDPVQWVYGNPYGETELAYPCSVSHASVAGVTATATTEDTDASGSSSGPAKWPHLGYLIPSFDDDPKSRFLDELAYTTDADGVRSPERKRPRLASDLVPIDPPEGSHKPTSKRGGKPVSKRQDGGAEKEKEKDDKERGLGELGRVSLAEFWERMAFRQECISGTVTGFFVMLVDAPPLPHAQTQGQEADPAAANPGEVSAQLAKRVLASLTSAHEFSSPARGARSTRILEASIRGLCEGLSSASGHANGKVDAGMTGGEEVQSAAAEDPKTPPRRVRELDVAAENASPGGLVAEPVTSLETYYRYIYGERRVENAPLGTGKGGGAGGQQEVRVLSVRRKKKKAS</sequence>
<feature type="region of interest" description="Disordered" evidence="10">
    <location>
        <begin position="589"/>
        <end position="619"/>
    </location>
</feature>
<evidence type="ECO:0000256" key="2">
    <source>
        <dbReference type="ARBA" id="ARBA00013184"/>
    </source>
</evidence>
<keyword evidence="12" id="KW-1185">Reference proteome</keyword>
<reference evidence="12" key="1">
    <citation type="journal article" date="2012" name="Science">
        <title>The Paleozoic origin of enzymatic lignin decomposition reconstructed from 31 fungal genomes.</title>
        <authorList>
            <person name="Floudas D."/>
            <person name="Binder M."/>
            <person name="Riley R."/>
            <person name="Barry K."/>
            <person name="Blanchette R.A."/>
            <person name="Henrissat B."/>
            <person name="Martinez A.T."/>
            <person name="Otillar R."/>
            <person name="Spatafora J.W."/>
            <person name="Yadav J.S."/>
            <person name="Aerts A."/>
            <person name="Benoit I."/>
            <person name="Boyd A."/>
            <person name="Carlson A."/>
            <person name="Copeland A."/>
            <person name="Coutinho P.M."/>
            <person name="de Vries R.P."/>
            <person name="Ferreira P."/>
            <person name="Findley K."/>
            <person name="Foster B."/>
            <person name="Gaskell J."/>
            <person name="Glotzer D."/>
            <person name="Gorecki P."/>
            <person name="Heitman J."/>
            <person name="Hesse C."/>
            <person name="Hori C."/>
            <person name="Igarashi K."/>
            <person name="Jurgens J.A."/>
            <person name="Kallen N."/>
            <person name="Kersten P."/>
            <person name="Kohler A."/>
            <person name="Kuees U."/>
            <person name="Kumar T.K.A."/>
            <person name="Kuo A."/>
            <person name="LaButti K."/>
            <person name="Larrondo L.F."/>
            <person name="Lindquist E."/>
            <person name="Ling A."/>
            <person name="Lombard V."/>
            <person name="Lucas S."/>
            <person name="Lundell T."/>
            <person name="Martin R."/>
            <person name="McLaughlin D.J."/>
            <person name="Morgenstern I."/>
            <person name="Morin E."/>
            <person name="Murat C."/>
            <person name="Nagy L.G."/>
            <person name="Nolan M."/>
            <person name="Ohm R.A."/>
            <person name="Patyshakuliyeva A."/>
            <person name="Rokas A."/>
            <person name="Ruiz-Duenas F.J."/>
            <person name="Sabat G."/>
            <person name="Salamov A."/>
            <person name="Samejima M."/>
            <person name="Schmutz J."/>
            <person name="Slot J.C."/>
            <person name="St John F."/>
            <person name="Stenlid J."/>
            <person name="Sun H."/>
            <person name="Sun S."/>
            <person name="Syed K."/>
            <person name="Tsang A."/>
            <person name="Wiebenga A."/>
            <person name="Young D."/>
            <person name="Pisabarro A."/>
            <person name="Eastwood D.C."/>
            <person name="Martin F."/>
            <person name="Cullen D."/>
            <person name="Grigoriev I.V."/>
            <person name="Hibbett D.S."/>
        </authorList>
    </citation>
    <scope>NUCLEOTIDE SEQUENCE [LARGE SCALE GENOMIC DNA]</scope>
    <source>
        <strain evidence="12">RWD-64-598 SS2</strain>
    </source>
</reference>